<gene>
    <name evidence="1" type="ORF">MAXJ12_35379</name>
</gene>
<reference evidence="1 2" key="1">
    <citation type="journal article" date="2012" name="J. Bacteriol.">
        <title>Draft Genome Sequence of Mesorhizobium alhagi CCNWXJ12-2T, a Novel Salt-Resistant Species Isolated from the Desert of Northwestern China.</title>
        <authorList>
            <person name="Zhou M."/>
            <person name="Chen W."/>
            <person name="Chen H."/>
            <person name="Wei G."/>
        </authorList>
    </citation>
    <scope>NUCLEOTIDE SEQUENCE [LARGE SCALE GENOMIC DNA]</scope>
    <source>
        <strain evidence="1 2">CCNWXJ12-2</strain>
    </source>
</reference>
<sequence>MLARFVGGDGVRAAMKQERFEVPLTVKSGDASENLVLRNAREASDYLLNKWPGKKSPKHRAALQACHDALAGDKPTMTARRAFLAAAREADVLVSDKAP</sequence>
<dbReference type="Gene3D" id="6.10.250.730">
    <property type="match status" value="1"/>
</dbReference>
<dbReference type="Proteomes" id="UP000003250">
    <property type="component" value="Unassembled WGS sequence"/>
</dbReference>
<organism evidence="1 2">
    <name type="scientific">Mesorhizobium alhagi CCNWXJ12-2</name>
    <dbReference type="NCBI Taxonomy" id="1107882"/>
    <lineage>
        <taxon>Bacteria</taxon>
        <taxon>Pseudomonadati</taxon>
        <taxon>Pseudomonadota</taxon>
        <taxon>Alphaproteobacteria</taxon>
        <taxon>Hyphomicrobiales</taxon>
        <taxon>Phyllobacteriaceae</taxon>
        <taxon>Allomesorhizobium</taxon>
    </lineage>
</organism>
<evidence type="ECO:0000313" key="1">
    <source>
        <dbReference type="EMBL" id="EHK52465.1"/>
    </source>
</evidence>
<name>H0I3L1_9HYPH</name>
<dbReference type="Pfam" id="PF06169">
    <property type="entry name" value="DUF982"/>
    <property type="match status" value="1"/>
</dbReference>
<evidence type="ECO:0008006" key="3">
    <source>
        <dbReference type="Google" id="ProtNLM"/>
    </source>
</evidence>
<dbReference type="EMBL" id="AHAM01000330">
    <property type="protein sequence ID" value="EHK52465.1"/>
    <property type="molecule type" value="Genomic_DNA"/>
</dbReference>
<dbReference type="InterPro" id="IPR010385">
    <property type="entry name" value="DUF982"/>
</dbReference>
<dbReference type="PATRIC" id="fig|1107882.3.peg.6812"/>
<protein>
    <recommendedName>
        <fullName evidence="3">DUF982 domain-containing protein</fullName>
    </recommendedName>
</protein>
<keyword evidence="2" id="KW-1185">Reference proteome</keyword>
<proteinExistence type="predicted"/>
<evidence type="ECO:0000313" key="2">
    <source>
        <dbReference type="Proteomes" id="UP000003250"/>
    </source>
</evidence>
<dbReference type="AlphaFoldDB" id="H0I3L1"/>
<accession>H0I3L1</accession>